<dbReference type="Proteomes" id="UP001359485">
    <property type="component" value="Unassembled WGS sequence"/>
</dbReference>
<keyword evidence="3" id="KW-1185">Reference proteome</keyword>
<comment type="caution">
    <text evidence="2">The sequence shown here is derived from an EMBL/GenBank/DDBJ whole genome shotgun (WGS) entry which is preliminary data.</text>
</comment>
<proteinExistence type="predicted"/>
<evidence type="ECO:0000313" key="2">
    <source>
        <dbReference type="EMBL" id="KAK6641474.1"/>
    </source>
</evidence>
<sequence>MNQVTADTADVYFTQNELGLGTYAYSYNIDDPLTGNVQFKQEERHNNGAVTGSYGYVDANGVPVTVTYIADENGFRMKIEKPGTSVQYFPNERDFFGESNLQFI</sequence>
<dbReference type="PANTHER" id="PTHR10380:SF224">
    <property type="entry name" value="CUTICULAR PROTEIN 12A"/>
    <property type="match status" value="1"/>
</dbReference>
<gene>
    <name evidence="2" type="ORF">RUM44_013186</name>
</gene>
<keyword evidence="1" id="KW-0193">Cuticle</keyword>
<evidence type="ECO:0000313" key="3">
    <source>
        <dbReference type="Proteomes" id="UP001359485"/>
    </source>
</evidence>
<organism evidence="2 3">
    <name type="scientific">Polyplax serrata</name>
    <name type="common">Common mouse louse</name>
    <dbReference type="NCBI Taxonomy" id="468196"/>
    <lineage>
        <taxon>Eukaryota</taxon>
        <taxon>Metazoa</taxon>
        <taxon>Ecdysozoa</taxon>
        <taxon>Arthropoda</taxon>
        <taxon>Hexapoda</taxon>
        <taxon>Insecta</taxon>
        <taxon>Pterygota</taxon>
        <taxon>Neoptera</taxon>
        <taxon>Paraneoptera</taxon>
        <taxon>Psocodea</taxon>
        <taxon>Troctomorpha</taxon>
        <taxon>Phthiraptera</taxon>
        <taxon>Anoplura</taxon>
        <taxon>Polyplacidae</taxon>
        <taxon>Polyplax</taxon>
    </lineage>
</organism>
<dbReference type="PANTHER" id="PTHR10380">
    <property type="entry name" value="CUTICLE PROTEIN"/>
    <property type="match status" value="1"/>
</dbReference>
<protein>
    <submittedName>
        <fullName evidence="2">Uncharacterized protein</fullName>
    </submittedName>
</protein>
<name>A0ABR1BH47_POLSC</name>
<dbReference type="InterPro" id="IPR000618">
    <property type="entry name" value="Insect_cuticle"/>
</dbReference>
<evidence type="ECO:0000256" key="1">
    <source>
        <dbReference type="PROSITE-ProRule" id="PRU00497"/>
    </source>
</evidence>
<reference evidence="2 3" key="1">
    <citation type="submission" date="2023-09" db="EMBL/GenBank/DDBJ databases">
        <title>Genomes of two closely related lineages of the louse Polyplax serrata with different host specificities.</title>
        <authorList>
            <person name="Martinu J."/>
            <person name="Tarabai H."/>
            <person name="Stefka J."/>
            <person name="Hypsa V."/>
        </authorList>
    </citation>
    <scope>NUCLEOTIDE SEQUENCE [LARGE SCALE GENOMIC DNA]</scope>
    <source>
        <strain evidence="2">98ZLc_SE</strain>
    </source>
</reference>
<dbReference type="Pfam" id="PF00379">
    <property type="entry name" value="Chitin_bind_4"/>
    <property type="match status" value="1"/>
</dbReference>
<accession>A0ABR1BH47</accession>
<dbReference type="InterPro" id="IPR050468">
    <property type="entry name" value="Cuticle_Struct_Prot"/>
</dbReference>
<dbReference type="PROSITE" id="PS51155">
    <property type="entry name" value="CHIT_BIND_RR_2"/>
    <property type="match status" value="1"/>
</dbReference>
<dbReference type="PRINTS" id="PR00947">
    <property type="entry name" value="CUTICLE"/>
</dbReference>
<dbReference type="EMBL" id="JAWJWF010000001">
    <property type="protein sequence ID" value="KAK6641474.1"/>
    <property type="molecule type" value="Genomic_DNA"/>
</dbReference>